<gene>
    <name evidence="3" type="ORF">F2Q68_00043242</name>
</gene>
<proteinExistence type="predicted"/>
<comment type="caution">
    <text evidence="3">The sequence shown here is derived from an EMBL/GenBank/DDBJ whole genome shotgun (WGS) entry which is preliminary data.</text>
</comment>
<feature type="compositionally biased region" description="Polar residues" evidence="2">
    <location>
        <begin position="91"/>
        <end position="102"/>
    </location>
</feature>
<sequence length="111" mass="12275">MENLSLTKEKERLEAELSLLRLELQREAELAKESATRGGRVESQERQTLCQEAMHMLRNSRLKQQCIRRLGVSSVGSLVITRGSATSTSIGLSKCGNNTSYGESGKLTKYG</sequence>
<feature type="region of interest" description="Disordered" evidence="2">
    <location>
        <begin position="91"/>
        <end position="111"/>
    </location>
</feature>
<protein>
    <submittedName>
        <fullName evidence="3">Uncharacterized protein</fullName>
    </submittedName>
</protein>
<dbReference type="Proteomes" id="UP000712281">
    <property type="component" value="Unassembled WGS sequence"/>
</dbReference>
<organism evidence="3 4">
    <name type="scientific">Brassica cretica</name>
    <name type="common">Mustard</name>
    <dbReference type="NCBI Taxonomy" id="69181"/>
    <lineage>
        <taxon>Eukaryota</taxon>
        <taxon>Viridiplantae</taxon>
        <taxon>Streptophyta</taxon>
        <taxon>Embryophyta</taxon>
        <taxon>Tracheophyta</taxon>
        <taxon>Spermatophyta</taxon>
        <taxon>Magnoliopsida</taxon>
        <taxon>eudicotyledons</taxon>
        <taxon>Gunneridae</taxon>
        <taxon>Pentapetalae</taxon>
        <taxon>rosids</taxon>
        <taxon>malvids</taxon>
        <taxon>Brassicales</taxon>
        <taxon>Brassicaceae</taxon>
        <taxon>Brassiceae</taxon>
        <taxon>Brassica</taxon>
    </lineage>
</organism>
<evidence type="ECO:0000256" key="1">
    <source>
        <dbReference type="SAM" id="Coils"/>
    </source>
</evidence>
<evidence type="ECO:0000313" key="3">
    <source>
        <dbReference type="EMBL" id="KAF2608065.1"/>
    </source>
</evidence>
<reference evidence="3" key="1">
    <citation type="submission" date="2019-12" db="EMBL/GenBank/DDBJ databases">
        <title>Genome sequencing and annotation of Brassica cretica.</title>
        <authorList>
            <person name="Studholme D.J."/>
            <person name="Sarris P.F."/>
        </authorList>
    </citation>
    <scope>NUCLEOTIDE SEQUENCE</scope>
    <source>
        <strain evidence="3">PFS-001/15</strain>
        <tissue evidence="3">Leaf</tissue>
    </source>
</reference>
<dbReference type="AlphaFoldDB" id="A0A8S9LLS6"/>
<accession>A0A8S9LLS6</accession>
<evidence type="ECO:0000256" key="2">
    <source>
        <dbReference type="SAM" id="MobiDB-lite"/>
    </source>
</evidence>
<evidence type="ECO:0000313" key="4">
    <source>
        <dbReference type="Proteomes" id="UP000712281"/>
    </source>
</evidence>
<keyword evidence="1" id="KW-0175">Coiled coil</keyword>
<feature type="coiled-coil region" evidence="1">
    <location>
        <begin position="3"/>
        <end position="30"/>
    </location>
</feature>
<dbReference type="EMBL" id="QGKW02000276">
    <property type="protein sequence ID" value="KAF2608065.1"/>
    <property type="molecule type" value="Genomic_DNA"/>
</dbReference>
<name>A0A8S9LLS6_BRACR</name>